<comment type="caution">
    <text evidence="2">The sequence shown here is derived from an EMBL/GenBank/DDBJ whole genome shotgun (WGS) entry which is preliminary data.</text>
</comment>
<gene>
    <name evidence="2" type="ORF">PVK06_024357</name>
</gene>
<dbReference type="Proteomes" id="UP001358586">
    <property type="component" value="Chromosome 7"/>
</dbReference>
<name>A0ABR0PDI0_GOSAR</name>
<sequence length="238" mass="27078">MNKESFKILDRINANESRENLNGAAMDESKPGINKNRSALEEMGLASAAHIVEFPKRPLEITSRPQVQFEQNHLRVVDSSDSSGRKEQLVTPTHMGEDDVNSIFLGALQFNTTSHFNPTFEWPVELVIELSTRVLDLGRHLTIYFKENSNPKPSDSPMGERFRGTGNRQVAPKGYYSKNKNNPNYNGRTFNKTIQERVSHFKLAINSRVPLPETMNSMAKLINTKFNLKWVKGKRSLM</sequence>
<evidence type="ECO:0000313" key="3">
    <source>
        <dbReference type="Proteomes" id="UP001358586"/>
    </source>
</evidence>
<organism evidence="2 3">
    <name type="scientific">Gossypium arboreum</name>
    <name type="common">Tree cotton</name>
    <name type="synonym">Gossypium nanking</name>
    <dbReference type="NCBI Taxonomy" id="29729"/>
    <lineage>
        <taxon>Eukaryota</taxon>
        <taxon>Viridiplantae</taxon>
        <taxon>Streptophyta</taxon>
        <taxon>Embryophyta</taxon>
        <taxon>Tracheophyta</taxon>
        <taxon>Spermatophyta</taxon>
        <taxon>Magnoliopsida</taxon>
        <taxon>eudicotyledons</taxon>
        <taxon>Gunneridae</taxon>
        <taxon>Pentapetalae</taxon>
        <taxon>rosids</taxon>
        <taxon>malvids</taxon>
        <taxon>Malvales</taxon>
        <taxon>Malvaceae</taxon>
        <taxon>Malvoideae</taxon>
        <taxon>Gossypium</taxon>
    </lineage>
</organism>
<feature type="region of interest" description="Disordered" evidence="1">
    <location>
        <begin position="148"/>
        <end position="185"/>
    </location>
</feature>
<evidence type="ECO:0000256" key="1">
    <source>
        <dbReference type="SAM" id="MobiDB-lite"/>
    </source>
</evidence>
<evidence type="ECO:0000313" key="2">
    <source>
        <dbReference type="EMBL" id="KAK5819366.1"/>
    </source>
</evidence>
<keyword evidence="3" id="KW-1185">Reference proteome</keyword>
<feature type="compositionally biased region" description="Low complexity" evidence="1">
    <location>
        <begin position="172"/>
        <end position="185"/>
    </location>
</feature>
<dbReference type="EMBL" id="JARKNE010000007">
    <property type="protein sequence ID" value="KAK5819366.1"/>
    <property type="molecule type" value="Genomic_DNA"/>
</dbReference>
<accession>A0ABR0PDI0</accession>
<proteinExistence type="predicted"/>
<protein>
    <submittedName>
        <fullName evidence="2">Uncharacterized protein</fullName>
    </submittedName>
</protein>
<reference evidence="2 3" key="1">
    <citation type="submission" date="2023-03" db="EMBL/GenBank/DDBJ databases">
        <title>WGS of Gossypium arboreum.</title>
        <authorList>
            <person name="Yu D."/>
        </authorList>
    </citation>
    <scope>NUCLEOTIDE SEQUENCE [LARGE SCALE GENOMIC DNA]</scope>
    <source>
        <tissue evidence="2">Leaf</tissue>
    </source>
</reference>